<dbReference type="PANTHER" id="PTHR39176:SF1">
    <property type="entry name" value="PERIPLASMIC PROTEIN"/>
    <property type="match status" value="1"/>
</dbReference>
<evidence type="ECO:0000256" key="1">
    <source>
        <dbReference type="SAM" id="SignalP"/>
    </source>
</evidence>
<feature type="signal peptide" evidence="1">
    <location>
        <begin position="1"/>
        <end position="21"/>
    </location>
</feature>
<dbReference type="EMBL" id="JBHSTT010000002">
    <property type="protein sequence ID" value="MFC6387748.1"/>
    <property type="molecule type" value="Genomic_DNA"/>
</dbReference>
<evidence type="ECO:0000313" key="3">
    <source>
        <dbReference type="EMBL" id="MFC6387748.1"/>
    </source>
</evidence>
<dbReference type="RefSeq" id="WP_192282025.1">
    <property type="nucleotide sequence ID" value="NZ_JBHSTT010000002.1"/>
</dbReference>
<reference evidence="4" key="1">
    <citation type="journal article" date="2019" name="Int. J. Syst. Evol. Microbiol.">
        <title>The Global Catalogue of Microorganisms (GCM) 10K type strain sequencing project: providing services to taxonomists for standard genome sequencing and annotation.</title>
        <authorList>
            <consortium name="The Broad Institute Genomics Platform"/>
            <consortium name="The Broad Institute Genome Sequencing Center for Infectious Disease"/>
            <person name="Wu L."/>
            <person name="Ma J."/>
        </authorList>
    </citation>
    <scope>NUCLEOTIDE SEQUENCE [LARGE SCALE GENOMIC DNA]</scope>
    <source>
        <strain evidence="4">CCUG 36916</strain>
    </source>
</reference>
<dbReference type="Pfam" id="PF07007">
    <property type="entry name" value="LprI"/>
    <property type="match status" value="1"/>
</dbReference>
<feature type="chain" id="PRO_5046753706" evidence="1">
    <location>
        <begin position="22"/>
        <end position="164"/>
    </location>
</feature>
<proteinExistence type="predicted"/>
<dbReference type="Proteomes" id="UP001596237">
    <property type="component" value="Unassembled WGS sequence"/>
</dbReference>
<keyword evidence="4" id="KW-1185">Reference proteome</keyword>
<dbReference type="InterPro" id="IPR009739">
    <property type="entry name" value="LprI-like_N"/>
</dbReference>
<feature type="domain" description="Lysozyme inhibitor LprI-like N-terminal" evidence="2">
    <location>
        <begin position="62"/>
        <end position="155"/>
    </location>
</feature>
<accession>A0ABW1WHS1</accession>
<dbReference type="Gene3D" id="1.20.1270.180">
    <property type="match status" value="1"/>
</dbReference>
<dbReference type="PANTHER" id="PTHR39176">
    <property type="entry name" value="PERIPLASMIC PROTEIN-RELATED"/>
    <property type="match status" value="1"/>
</dbReference>
<comment type="caution">
    <text evidence="3">The sequence shown here is derived from an EMBL/GenBank/DDBJ whole genome shotgun (WGS) entry which is preliminary data.</text>
</comment>
<protein>
    <submittedName>
        <fullName evidence="3">Lysozyme inhibitor LprI family protein</fullName>
    </submittedName>
</protein>
<organism evidence="3 4">
    <name type="scientific">Methylorubrum zatmanii</name>
    <dbReference type="NCBI Taxonomy" id="29429"/>
    <lineage>
        <taxon>Bacteria</taxon>
        <taxon>Pseudomonadati</taxon>
        <taxon>Pseudomonadota</taxon>
        <taxon>Alphaproteobacteria</taxon>
        <taxon>Hyphomicrobiales</taxon>
        <taxon>Methylobacteriaceae</taxon>
        <taxon>Methylorubrum</taxon>
    </lineage>
</organism>
<name>A0ABW1WHS1_9HYPH</name>
<keyword evidence="1" id="KW-0732">Signal</keyword>
<evidence type="ECO:0000259" key="2">
    <source>
        <dbReference type="Pfam" id="PF07007"/>
    </source>
</evidence>
<gene>
    <name evidence="3" type="ORF">ACFQDP_00040</name>
</gene>
<evidence type="ECO:0000313" key="4">
    <source>
        <dbReference type="Proteomes" id="UP001596237"/>
    </source>
</evidence>
<sequence length="164" mass="18219">MRSIVRIVVLGATAVVSIAHAEEDWLRRTPSAKETATIVSCLESALGADKQLACINLVARPCRGTQDGATTLGAGVCIDREVQIWDTLLNQNYRRLMAVLNDEGKNDLKTTQQTWLRFRNQACHWPYPAYQGGTFAGTLSGECFMTKTAIRTIDLVEMLDYLPR</sequence>